<dbReference type="KEGG" id="pstu:UIB01_21765"/>
<gene>
    <name evidence="8" type="ORF">UIB01_21765</name>
</gene>
<evidence type="ECO:0000313" key="9">
    <source>
        <dbReference type="Proteomes" id="UP000025238"/>
    </source>
</evidence>
<evidence type="ECO:0000256" key="6">
    <source>
        <dbReference type="ARBA" id="ARBA00023004"/>
    </source>
</evidence>
<keyword evidence="5" id="KW-0560">Oxidoreductase</keyword>
<dbReference type="Gene3D" id="2.60.120.620">
    <property type="entry name" value="q2cbj1_9rhob like domain"/>
    <property type="match status" value="1"/>
</dbReference>
<dbReference type="PATRIC" id="fig|316.97.peg.4357"/>
<dbReference type="OrthoDB" id="9783171at2"/>
<dbReference type="InterPro" id="IPR044862">
    <property type="entry name" value="Pro_4_hyd_alph_FE2OG_OXY"/>
</dbReference>
<comment type="cofactor">
    <cofactor evidence="1">
        <name>L-ascorbate</name>
        <dbReference type="ChEBI" id="CHEBI:38290"/>
    </cofactor>
</comment>
<keyword evidence="6" id="KW-0408">Iron</keyword>
<accession>A0A023WXZ1</accession>
<dbReference type="GO" id="GO:0031418">
    <property type="term" value="F:L-ascorbic acid binding"/>
    <property type="evidence" value="ECO:0007669"/>
    <property type="project" value="UniProtKB-KW"/>
</dbReference>
<dbReference type="EMBL" id="CP007509">
    <property type="protein sequence ID" value="AHY44963.1"/>
    <property type="molecule type" value="Genomic_DNA"/>
</dbReference>
<dbReference type="GO" id="GO:0071456">
    <property type="term" value="P:cellular response to hypoxia"/>
    <property type="evidence" value="ECO:0007669"/>
    <property type="project" value="TreeGrafter"/>
</dbReference>
<protein>
    <submittedName>
        <fullName evidence="8">2OG-Fe(II) oxygenase</fullName>
    </submittedName>
</protein>
<dbReference type="PROSITE" id="PS51471">
    <property type="entry name" value="FE2OG_OXY"/>
    <property type="match status" value="1"/>
</dbReference>
<proteinExistence type="predicted"/>
<keyword evidence="4" id="KW-0223">Dioxygenase</keyword>
<evidence type="ECO:0000256" key="3">
    <source>
        <dbReference type="ARBA" id="ARBA00022896"/>
    </source>
</evidence>
<name>A0A023WXZ1_STUST</name>
<sequence>MQFSSIIDDLAERGWSLQSSFLPSDVTHKLADECRRREAEGALAPAGVGRGEAQAVREGIRSDHIQWLEPGQAAVCDQYLGLMDELRQALNRELFLGLEEFECHFAFYPPGAFYQTHLDRFRDDDSRSVTAVLYLNPDWQPAHAGELRMHMPDGSQLDVPPLAGNLVVFLSGHFPHEVLVTQADRLSLTGWFRRRPADVLAL</sequence>
<dbReference type="InterPro" id="IPR006620">
    <property type="entry name" value="Pro_4_hyd_alph"/>
</dbReference>
<evidence type="ECO:0000256" key="2">
    <source>
        <dbReference type="ARBA" id="ARBA00022723"/>
    </source>
</evidence>
<dbReference type="AlphaFoldDB" id="A0A023WXZ1"/>
<keyword evidence="2" id="KW-0479">Metal-binding</keyword>
<dbReference type="PANTHER" id="PTHR12907">
    <property type="entry name" value="EGL NINE HOMOLOG-RELATED"/>
    <property type="match status" value="1"/>
</dbReference>
<dbReference type="PANTHER" id="PTHR12907:SF26">
    <property type="entry name" value="HIF PROLYL HYDROXYLASE, ISOFORM C"/>
    <property type="match status" value="1"/>
</dbReference>
<dbReference type="Proteomes" id="UP000025238">
    <property type="component" value="Chromosome"/>
</dbReference>
<evidence type="ECO:0000313" key="8">
    <source>
        <dbReference type="EMBL" id="AHY44963.1"/>
    </source>
</evidence>
<dbReference type="GO" id="GO:0008198">
    <property type="term" value="F:ferrous iron binding"/>
    <property type="evidence" value="ECO:0007669"/>
    <property type="project" value="TreeGrafter"/>
</dbReference>
<evidence type="ECO:0000256" key="4">
    <source>
        <dbReference type="ARBA" id="ARBA00022964"/>
    </source>
</evidence>
<dbReference type="InterPro" id="IPR005123">
    <property type="entry name" value="Oxoglu/Fe-dep_dioxygenase_dom"/>
</dbReference>
<feature type="domain" description="Fe2OG dioxygenase" evidence="7">
    <location>
        <begin position="99"/>
        <end position="194"/>
    </location>
</feature>
<dbReference type="InterPro" id="IPR051559">
    <property type="entry name" value="HIF_prolyl_hydroxylases"/>
</dbReference>
<keyword evidence="3" id="KW-0847">Vitamin C</keyword>
<dbReference type="GO" id="GO:0031543">
    <property type="term" value="F:peptidyl-proline dioxygenase activity"/>
    <property type="evidence" value="ECO:0007669"/>
    <property type="project" value="TreeGrafter"/>
</dbReference>
<reference evidence="8 9" key="1">
    <citation type="submission" date="2014-03" db="EMBL/GenBank/DDBJ databases">
        <title>Complete genome sequence of Pseudomonas stutzeri 19SMN4.</title>
        <authorList>
            <person name="Brunet-Galmes I."/>
            <person name="Nogales B."/>
            <person name="Busquets A."/>
            <person name="Pena A."/>
            <person name="Gomila M."/>
            <person name="Garcia-Valdes E."/>
            <person name="Lalucat J."/>
            <person name="Bennasar A."/>
            <person name="Bosch R."/>
        </authorList>
    </citation>
    <scope>NUCLEOTIDE SEQUENCE [LARGE SCALE GENOMIC DNA]</scope>
    <source>
        <strain evidence="8 9">19SMN4</strain>
    </source>
</reference>
<dbReference type="SMART" id="SM00702">
    <property type="entry name" value="P4Hc"/>
    <property type="match status" value="1"/>
</dbReference>
<organism evidence="8 9">
    <name type="scientific">Stutzerimonas stutzeri</name>
    <name type="common">Pseudomonas stutzeri</name>
    <dbReference type="NCBI Taxonomy" id="316"/>
    <lineage>
        <taxon>Bacteria</taxon>
        <taxon>Pseudomonadati</taxon>
        <taxon>Pseudomonadota</taxon>
        <taxon>Gammaproteobacteria</taxon>
        <taxon>Pseudomonadales</taxon>
        <taxon>Pseudomonadaceae</taxon>
        <taxon>Stutzerimonas</taxon>
    </lineage>
</organism>
<dbReference type="Pfam" id="PF13640">
    <property type="entry name" value="2OG-FeII_Oxy_3"/>
    <property type="match status" value="1"/>
</dbReference>
<evidence type="ECO:0000256" key="5">
    <source>
        <dbReference type="ARBA" id="ARBA00023002"/>
    </source>
</evidence>
<evidence type="ECO:0000256" key="1">
    <source>
        <dbReference type="ARBA" id="ARBA00001961"/>
    </source>
</evidence>
<evidence type="ECO:0000259" key="7">
    <source>
        <dbReference type="PROSITE" id="PS51471"/>
    </source>
</evidence>